<dbReference type="RefSeq" id="WP_160289768.1">
    <property type="nucleotide sequence ID" value="NZ_CAXKXZ010000014.1"/>
</dbReference>
<dbReference type="Proteomes" id="UP000042738">
    <property type="component" value="Chromosome"/>
</dbReference>
<protein>
    <submittedName>
        <fullName evidence="1">Uncharacterized protein</fullName>
    </submittedName>
</protein>
<dbReference type="AlphaFoldDB" id="A0A7D5SFM8"/>
<evidence type="ECO:0000313" key="2">
    <source>
        <dbReference type="Proteomes" id="UP000042738"/>
    </source>
</evidence>
<proteinExistence type="predicted"/>
<dbReference type="GeneID" id="93735555"/>
<organism evidence="1 2">
    <name type="scientific">Serratia symbiotica</name>
    <dbReference type="NCBI Taxonomy" id="138074"/>
    <lineage>
        <taxon>Bacteria</taxon>
        <taxon>Pseudomonadati</taxon>
        <taxon>Pseudomonadota</taxon>
        <taxon>Gammaproteobacteria</taxon>
        <taxon>Enterobacterales</taxon>
        <taxon>Yersiniaceae</taxon>
        <taxon>Serratia</taxon>
    </lineage>
</organism>
<sequence>MVQKHPPSLPSATQLATVRLVAVVGGFSSFSAGSQQGVDPRFLDDFRCRGEQH</sequence>
<name>A0A7D5SFM8_9GAMM</name>
<accession>A0A7D5SFM8</accession>
<gene>
    <name evidence="1" type="ORF">SYMBAF_03325</name>
</gene>
<reference evidence="1 2" key="1">
    <citation type="journal article" date="2014" name="Genome Announc.">
        <title>Whole-Genome Sequence of Serratia symbiotica Strain CWBI-2.3T, a Free-Living Symbiont of the Black Bean Aphid Aphis fabae.</title>
        <authorList>
            <person name="Foray V."/>
            <person name="Grigorescu A.S."/>
            <person name="Sabri A."/>
            <person name="Haubruge E."/>
            <person name="Lognay G."/>
            <person name="Francis F."/>
            <person name="Fauconnier M.L."/>
            <person name="Hance T."/>
            <person name="Thonart P."/>
        </authorList>
    </citation>
    <scope>NUCLEOTIDE SEQUENCE [LARGE SCALE GENOMIC DNA]</scope>
    <source>
        <strain evidence="1">CWBI-2.3</strain>
    </source>
</reference>
<evidence type="ECO:0000313" key="1">
    <source>
        <dbReference type="EMBL" id="QLH62172.1"/>
    </source>
</evidence>
<dbReference type="EMBL" id="CP050855">
    <property type="protein sequence ID" value="QLH62172.1"/>
    <property type="molecule type" value="Genomic_DNA"/>
</dbReference>